<reference evidence="2" key="1">
    <citation type="journal article" date="2019" name="Int. J. Syst. Evol. Microbiol.">
        <title>The Global Catalogue of Microorganisms (GCM) 10K type strain sequencing project: providing services to taxonomists for standard genome sequencing and annotation.</title>
        <authorList>
            <consortium name="The Broad Institute Genomics Platform"/>
            <consortium name="The Broad Institute Genome Sequencing Center for Infectious Disease"/>
            <person name="Wu L."/>
            <person name="Ma J."/>
        </authorList>
    </citation>
    <scope>NUCLEOTIDE SEQUENCE [LARGE SCALE GENOMIC DNA]</scope>
    <source>
        <strain evidence="2">JCM 16925</strain>
    </source>
</reference>
<dbReference type="EMBL" id="BAAAZY010000032">
    <property type="protein sequence ID" value="GAA4087359.1"/>
    <property type="molecule type" value="Genomic_DNA"/>
</dbReference>
<evidence type="ECO:0008006" key="3">
    <source>
        <dbReference type="Google" id="ProtNLM"/>
    </source>
</evidence>
<sequence>MSLRYRQEALRVVLYDRYRWHEHPRLMAGCDARRLRRCVAGAGWVVRSCEGELLR</sequence>
<evidence type="ECO:0000313" key="1">
    <source>
        <dbReference type="EMBL" id="GAA4087359.1"/>
    </source>
</evidence>
<name>A0ABP7WEI1_9ACTN</name>
<accession>A0ABP7WEI1</accession>
<comment type="caution">
    <text evidence="1">The sequence shown here is derived from an EMBL/GenBank/DDBJ whole genome shotgun (WGS) entry which is preliminary data.</text>
</comment>
<gene>
    <name evidence="1" type="ORF">GCM10022233_82940</name>
</gene>
<proteinExistence type="predicted"/>
<evidence type="ECO:0000313" key="2">
    <source>
        <dbReference type="Proteomes" id="UP001499984"/>
    </source>
</evidence>
<protein>
    <recommendedName>
        <fullName evidence="3">Transposase</fullName>
    </recommendedName>
</protein>
<keyword evidence="2" id="KW-1185">Reference proteome</keyword>
<dbReference type="Proteomes" id="UP001499984">
    <property type="component" value="Unassembled WGS sequence"/>
</dbReference>
<organism evidence="1 2">
    <name type="scientific">Streptomyces shaanxiensis</name>
    <dbReference type="NCBI Taxonomy" id="653357"/>
    <lineage>
        <taxon>Bacteria</taxon>
        <taxon>Bacillati</taxon>
        <taxon>Actinomycetota</taxon>
        <taxon>Actinomycetes</taxon>
        <taxon>Kitasatosporales</taxon>
        <taxon>Streptomycetaceae</taxon>
        <taxon>Streptomyces</taxon>
    </lineage>
</organism>